<evidence type="ECO:0000313" key="2">
    <source>
        <dbReference type="EMBL" id="CAF3551104.1"/>
    </source>
</evidence>
<comment type="caution">
    <text evidence="1">The sequence shown here is derived from an EMBL/GenBank/DDBJ whole genome shotgun (WGS) entry which is preliminary data.</text>
</comment>
<evidence type="ECO:0000313" key="1">
    <source>
        <dbReference type="EMBL" id="CAF1157210.1"/>
    </source>
</evidence>
<dbReference type="OrthoDB" id="10161381at2759"/>
<evidence type="ECO:0000313" key="3">
    <source>
        <dbReference type="Proteomes" id="UP000663891"/>
    </source>
</evidence>
<dbReference type="EMBL" id="CAJOAY010000129">
    <property type="protein sequence ID" value="CAF3551104.1"/>
    <property type="molecule type" value="Genomic_DNA"/>
</dbReference>
<reference evidence="1" key="1">
    <citation type="submission" date="2021-02" db="EMBL/GenBank/DDBJ databases">
        <authorList>
            <person name="Nowell W R."/>
        </authorList>
    </citation>
    <scope>NUCLEOTIDE SEQUENCE</scope>
</reference>
<dbReference type="Proteomes" id="UP000663891">
    <property type="component" value="Unassembled WGS sequence"/>
</dbReference>
<protein>
    <submittedName>
        <fullName evidence="1">Uncharacterized protein</fullName>
    </submittedName>
</protein>
<accession>A0A814T9X6</accession>
<proteinExistence type="predicted"/>
<dbReference type="AlphaFoldDB" id="A0A814T9X6"/>
<organism evidence="1 3">
    <name type="scientific">Adineta steineri</name>
    <dbReference type="NCBI Taxonomy" id="433720"/>
    <lineage>
        <taxon>Eukaryota</taxon>
        <taxon>Metazoa</taxon>
        <taxon>Spiralia</taxon>
        <taxon>Gnathifera</taxon>
        <taxon>Rotifera</taxon>
        <taxon>Eurotatoria</taxon>
        <taxon>Bdelloidea</taxon>
        <taxon>Adinetida</taxon>
        <taxon>Adinetidae</taxon>
        <taxon>Adineta</taxon>
    </lineage>
</organism>
<sequence length="227" mass="26228">MLKNSSLVCFCQNNDSCPLPANLYLYKTFETFGIYDLNRIKANETLFDIITDCLPYQMALSSSLECFYNQSCLNILLSSYKNALSISILNQSLSSRFLSTKKIDLFVDELFLEEINYSRDPLRIYHSLLATQLHIILFSYSPNEIFNETIINPSGQEYEKLEEKYSSTLTRPCTQISIPHRDLTTIDISQITINNATEKFLNQIFINTKLISKPKFNIQIENIILQI</sequence>
<name>A0A814T9X6_9BILA</name>
<gene>
    <name evidence="2" type="ORF">OKA104_LOCUS4094</name>
    <name evidence="1" type="ORF">VCS650_LOCUS23147</name>
</gene>
<dbReference type="Proteomes" id="UP000663881">
    <property type="component" value="Unassembled WGS sequence"/>
</dbReference>
<dbReference type="EMBL" id="CAJNON010000269">
    <property type="protein sequence ID" value="CAF1157210.1"/>
    <property type="molecule type" value="Genomic_DNA"/>
</dbReference>